<evidence type="ECO:0000313" key="1">
    <source>
        <dbReference type="EMBL" id="KAG1564908.1"/>
    </source>
</evidence>
<proteinExistence type="predicted"/>
<evidence type="ECO:0000313" key="2">
    <source>
        <dbReference type="Proteomes" id="UP000740926"/>
    </source>
</evidence>
<organism evidence="1 2">
    <name type="scientific">Rhizopus delemar</name>
    <dbReference type="NCBI Taxonomy" id="936053"/>
    <lineage>
        <taxon>Eukaryota</taxon>
        <taxon>Fungi</taxon>
        <taxon>Fungi incertae sedis</taxon>
        <taxon>Mucoromycota</taxon>
        <taxon>Mucoromycotina</taxon>
        <taxon>Mucoromycetes</taxon>
        <taxon>Mucorales</taxon>
        <taxon>Mucorineae</taxon>
        <taxon>Rhizopodaceae</taxon>
        <taxon>Rhizopus</taxon>
    </lineage>
</organism>
<accession>A0A9P6YVU2</accession>
<name>A0A9P6YVU2_9FUNG</name>
<keyword evidence="2" id="KW-1185">Reference proteome</keyword>
<gene>
    <name evidence="1" type="ORF">G6F50_010575</name>
</gene>
<dbReference type="Proteomes" id="UP000740926">
    <property type="component" value="Unassembled WGS sequence"/>
</dbReference>
<dbReference type="EMBL" id="JAANIU010002369">
    <property type="protein sequence ID" value="KAG1564908.1"/>
    <property type="molecule type" value="Genomic_DNA"/>
</dbReference>
<protein>
    <submittedName>
        <fullName evidence="1">Uncharacterized protein</fullName>
    </submittedName>
</protein>
<dbReference type="AlphaFoldDB" id="A0A9P6YVU2"/>
<reference evidence="1 2" key="1">
    <citation type="journal article" date="2020" name="Microb. Genom.">
        <title>Genetic diversity of clinical and environmental Mucorales isolates obtained from an investigation of mucormycosis cases among solid organ transplant recipients.</title>
        <authorList>
            <person name="Nguyen M.H."/>
            <person name="Kaul D."/>
            <person name="Muto C."/>
            <person name="Cheng S.J."/>
            <person name="Richter R.A."/>
            <person name="Bruno V.M."/>
            <person name="Liu G."/>
            <person name="Beyhan S."/>
            <person name="Sundermann A.J."/>
            <person name="Mounaud S."/>
            <person name="Pasculle A.W."/>
            <person name="Nierman W.C."/>
            <person name="Driscoll E."/>
            <person name="Cumbie R."/>
            <person name="Clancy C.J."/>
            <person name="Dupont C.L."/>
        </authorList>
    </citation>
    <scope>NUCLEOTIDE SEQUENCE [LARGE SCALE GENOMIC DNA]</scope>
    <source>
        <strain evidence="1 2">GL24</strain>
    </source>
</reference>
<comment type="caution">
    <text evidence="1">The sequence shown here is derived from an EMBL/GenBank/DDBJ whole genome shotgun (WGS) entry which is preliminary data.</text>
</comment>
<sequence>MLTGNAAKRPNYIGKLVTTFCCKKTGFFILLDEEATESIIISGTYDTTTTSSIFVEAVAIEGLRAMLGKSEGEEDCFVGDINFKLTFESHTHHLLSLSPIVLLTEHPAPYTDNCFVGASYKITQQMLMRVGMHSQKFSRNILVELIDILGKFMLKLDRNEQKLVNYLQRALQELPFEAPGSDILETKLCSRYLLSIFRSIFEDIQSRNFPVEFDFTGTPNEKSNSDSNITKKKAGWSHDCWWKISRLCGSEAVVRL</sequence>